<reference evidence="5 6" key="1">
    <citation type="submission" date="2024-10" db="EMBL/GenBank/DDBJ databases">
        <title>Updated reference genomes for cyclostephanoid diatoms.</title>
        <authorList>
            <person name="Roberts W.R."/>
            <person name="Alverson A.J."/>
        </authorList>
    </citation>
    <scope>NUCLEOTIDE SEQUENCE [LARGE SCALE GENOMIC DNA]</scope>
    <source>
        <strain evidence="5 6">AJA010-31</strain>
    </source>
</reference>
<gene>
    <name evidence="5" type="ORF">ACHAWO_007210</name>
</gene>
<name>A0ABD3NCW9_9STRA</name>
<dbReference type="InterPro" id="IPR004653">
    <property type="entry name" value="DusA"/>
</dbReference>
<evidence type="ECO:0000259" key="4">
    <source>
        <dbReference type="Pfam" id="PF01207"/>
    </source>
</evidence>
<proteinExistence type="predicted"/>
<evidence type="ECO:0000256" key="3">
    <source>
        <dbReference type="ARBA" id="ARBA00022884"/>
    </source>
</evidence>
<evidence type="ECO:0000313" key="5">
    <source>
        <dbReference type="EMBL" id="KAL3773890.1"/>
    </source>
</evidence>
<dbReference type="InterPro" id="IPR013785">
    <property type="entry name" value="Aldolase_TIM"/>
</dbReference>
<accession>A0ABD3NCW9</accession>
<protein>
    <recommendedName>
        <fullName evidence="4">DUS-like FMN-binding domain-containing protein</fullName>
    </recommendedName>
</protein>
<dbReference type="InterPro" id="IPR035587">
    <property type="entry name" value="DUS-like_FMN-bd"/>
</dbReference>
<keyword evidence="1" id="KW-0820">tRNA-binding</keyword>
<dbReference type="EMBL" id="JALLPJ020001216">
    <property type="protein sequence ID" value="KAL3773890.1"/>
    <property type="molecule type" value="Genomic_DNA"/>
</dbReference>
<evidence type="ECO:0000256" key="2">
    <source>
        <dbReference type="ARBA" id="ARBA00022857"/>
    </source>
</evidence>
<keyword evidence="6" id="KW-1185">Reference proteome</keyword>
<dbReference type="PANTHER" id="PTHR42907:SF1">
    <property type="entry name" value="FMN-LINKED OXIDOREDUCTASES SUPERFAMILY PROTEIN"/>
    <property type="match status" value="1"/>
</dbReference>
<dbReference type="AlphaFoldDB" id="A0ABD3NCW9"/>
<comment type="caution">
    <text evidence="5">The sequence shown here is derived from an EMBL/GenBank/DDBJ whole genome shotgun (WGS) entry which is preliminary data.</text>
</comment>
<evidence type="ECO:0000313" key="6">
    <source>
        <dbReference type="Proteomes" id="UP001530400"/>
    </source>
</evidence>
<sequence>MPETTKCSQPQLGQQKEFHIAPMLDVSTIEFRYFMRLLSKRAILWTEMTVAETLVYRSQHNSLDDTNIQLDSELMRHCGWFDERHHYDGSCVDMVNPHPIVCQIGTNNPKQAAFATRVVQACGYDRIDLNAECPSDRVSGREFGAALMRDKDTAIDVIRSMVQTSESFEDEMTLPVSIKTRIGVDDFDSFEHLVGFVESLIDAGCKRFVIHARKVYTQGLSPAQNRTVPPLNYPFVYQLIQRFPQCDFWLNGGIMNLQHAKRVAYGQVTVYQLEDTENSCIHEKHSVPCDQCNMSHGSCIAHPEKNIPNLRGVMVGRLARDNPAALADVDRYFFGEATNPCSSRRDLMEKYIQFIERIYPRRCCDDDDVISSRMVMDMQQLIVHNRQCCSICQEFLLNTSSGLGHPDPDEVNDQNEVATYNDVIMPDQTDTKRRKRHIQKYGNAKIVSGVIDSAIQPTLSILYGQRGNNLFRRELHRLSRDMKVRNCGPSYILRKAMAAIPTEVWEKPFALNDTS</sequence>
<organism evidence="5 6">
    <name type="scientific">Cyclotella atomus</name>
    <dbReference type="NCBI Taxonomy" id="382360"/>
    <lineage>
        <taxon>Eukaryota</taxon>
        <taxon>Sar</taxon>
        <taxon>Stramenopiles</taxon>
        <taxon>Ochrophyta</taxon>
        <taxon>Bacillariophyta</taxon>
        <taxon>Coscinodiscophyceae</taxon>
        <taxon>Thalassiosirophycidae</taxon>
        <taxon>Stephanodiscales</taxon>
        <taxon>Stephanodiscaceae</taxon>
        <taxon>Cyclotella</taxon>
    </lineage>
</organism>
<dbReference type="Pfam" id="PF01207">
    <property type="entry name" value="Dus"/>
    <property type="match status" value="1"/>
</dbReference>
<dbReference type="GO" id="GO:0000049">
    <property type="term" value="F:tRNA binding"/>
    <property type="evidence" value="ECO:0007669"/>
    <property type="project" value="UniProtKB-KW"/>
</dbReference>
<dbReference type="CDD" id="cd02801">
    <property type="entry name" value="DUS_like_FMN"/>
    <property type="match status" value="1"/>
</dbReference>
<dbReference type="PANTHER" id="PTHR42907">
    <property type="entry name" value="FMN-LINKED OXIDOREDUCTASES SUPERFAMILY PROTEIN"/>
    <property type="match status" value="1"/>
</dbReference>
<dbReference type="SUPFAM" id="SSF51395">
    <property type="entry name" value="FMN-linked oxidoreductases"/>
    <property type="match status" value="1"/>
</dbReference>
<keyword evidence="3" id="KW-0694">RNA-binding</keyword>
<dbReference type="Gene3D" id="3.20.20.70">
    <property type="entry name" value="Aldolase class I"/>
    <property type="match status" value="1"/>
</dbReference>
<feature type="domain" description="DUS-like FMN-binding" evidence="4">
    <location>
        <begin position="20"/>
        <end position="263"/>
    </location>
</feature>
<evidence type="ECO:0000256" key="1">
    <source>
        <dbReference type="ARBA" id="ARBA00022555"/>
    </source>
</evidence>
<dbReference type="Proteomes" id="UP001530400">
    <property type="component" value="Unassembled WGS sequence"/>
</dbReference>
<keyword evidence="2" id="KW-0521">NADP</keyword>